<protein>
    <submittedName>
        <fullName evidence="3">Uncharacterized protein</fullName>
    </submittedName>
</protein>
<evidence type="ECO:0000313" key="4">
    <source>
        <dbReference type="Proteomes" id="UP001168821"/>
    </source>
</evidence>
<keyword evidence="2" id="KW-0472">Membrane</keyword>
<evidence type="ECO:0000256" key="2">
    <source>
        <dbReference type="SAM" id="Phobius"/>
    </source>
</evidence>
<proteinExistence type="predicted"/>
<organism evidence="3 4">
    <name type="scientific">Zophobas morio</name>
    <dbReference type="NCBI Taxonomy" id="2755281"/>
    <lineage>
        <taxon>Eukaryota</taxon>
        <taxon>Metazoa</taxon>
        <taxon>Ecdysozoa</taxon>
        <taxon>Arthropoda</taxon>
        <taxon>Hexapoda</taxon>
        <taxon>Insecta</taxon>
        <taxon>Pterygota</taxon>
        <taxon>Neoptera</taxon>
        <taxon>Endopterygota</taxon>
        <taxon>Coleoptera</taxon>
        <taxon>Polyphaga</taxon>
        <taxon>Cucujiformia</taxon>
        <taxon>Tenebrionidae</taxon>
        <taxon>Zophobas</taxon>
    </lineage>
</organism>
<evidence type="ECO:0000256" key="1">
    <source>
        <dbReference type="SAM" id="MobiDB-lite"/>
    </source>
</evidence>
<dbReference type="Proteomes" id="UP001168821">
    <property type="component" value="Unassembled WGS sequence"/>
</dbReference>
<evidence type="ECO:0000313" key="3">
    <source>
        <dbReference type="EMBL" id="KAJ3660843.1"/>
    </source>
</evidence>
<name>A0AA38ISZ3_9CUCU</name>
<feature type="transmembrane region" description="Helical" evidence="2">
    <location>
        <begin position="79"/>
        <end position="97"/>
    </location>
</feature>
<keyword evidence="2" id="KW-0812">Transmembrane</keyword>
<feature type="compositionally biased region" description="Polar residues" evidence="1">
    <location>
        <begin position="1"/>
        <end position="13"/>
    </location>
</feature>
<dbReference type="AlphaFoldDB" id="A0AA38ISZ3"/>
<accession>A0AA38ISZ3</accession>
<keyword evidence="4" id="KW-1185">Reference proteome</keyword>
<keyword evidence="2" id="KW-1133">Transmembrane helix</keyword>
<sequence length="104" mass="11084">MAFSSFLNNNTDQHSIRKNTIAPSPSLPGGLPVDSKVTNLPVTLRPSSAALAAVAAERDVQLSFGCESPRGGVAARRGCVQQVVAFVLTLFLFFLTVDEYDDLS</sequence>
<comment type="caution">
    <text evidence="3">The sequence shown here is derived from an EMBL/GenBank/DDBJ whole genome shotgun (WGS) entry which is preliminary data.</text>
</comment>
<dbReference type="EMBL" id="JALNTZ010000002">
    <property type="protein sequence ID" value="KAJ3660843.1"/>
    <property type="molecule type" value="Genomic_DNA"/>
</dbReference>
<reference evidence="3" key="1">
    <citation type="journal article" date="2023" name="G3 (Bethesda)">
        <title>Whole genome assemblies of Zophobas morio and Tenebrio molitor.</title>
        <authorList>
            <person name="Kaur S."/>
            <person name="Stinson S.A."/>
            <person name="diCenzo G.C."/>
        </authorList>
    </citation>
    <scope>NUCLEOTIDE SEQUENCE</scope>
    <source>
        <strain evidence="3">QUZm001</strain>
    </source>
</reference>
<gene>
    <name evidence="3" type="ORF">Zmor_005274</name>
</gene>
<feature type="region of interest" description="Disordered" evidence="1">
    <location>
        <begin position="1"/>
        <end position="31"/>
    </location>
</feature>